<gene>
    <name evidence="1" type="ORF">METZ01_LOCUS360023</name>
</gene>
<accession>A0A382SBC5</accession>
<dbReference type="EMBL" id="UINC01127800">
    <property type="protein sequence ID" value="SVD07169.1"/>
    <property type="molecule type" value="Genomic_DNA"/>
</dbReference>
<dbReference type="AlphaFoldDB" id="A0A382SBC5"/>
<sequence length="36" mass="4083">MFDVFYIGSNKALKSDIPFAQKVKSADDITPKTKMF</sequence>
<feature type="non-terminal residue" evidence="1">
    <location>
        <position position="36"/>
    </location>
</feature>
<protein>
    <submittedName>
        <fullName evidence="1">Uncharacterized protein</fullName>
    </submittedName>
</protein>
<evidence type="ECO:0000313" key="1">
    <source>
        <dbReference type="EMBL" id="SVD07169.1"/>
    </source>
</evidence>
<name>A0A382SBC5_9ZZZZ</name>
<proteinExistence type="predicted"/>
<organism evidence="1">
    <name type="scientific">marine metagenome</name>
    <dbReference type="NCBI Taxonomy" id="408172"/>
    <lineage>
        <taxon>unclassified sequences</taxon>
        <taxon>metagenomes</taxon>
        <taxon>ecological metagenomes</taxon>
    </lineage>
</organism>
<reference evidence="1" key="1">
    <citation type="submission" date="2018-05" db="EMBL/GenBank/DDBJ databases">
        <authorList>
            <person name="Lanie J.A."/>
            <person name="Ng W.-L."/>
            <person name="Kazmierczak K.M."/>
            <person name="Andrzejewski T.M."/>
            <person name="Davidsen T.M."/>
            <person name="Wayne K.J."/>
            <person name="Tettelin H."/>
            <person name="Glass J.I."/>
            <person name="Rusch D."/>
            <person name="Podicherti R."/>
            <person name="Tsui H.-C.T."/>
            <person name="Winkler M.E."/>
        </authorList>
    </citation>
    <scope>NUCLEOTIDE SEQUENCE</scope>
</reference>